<keyword evidence="2" id="KW-0547">Nucleotide-binding</keyword>
<dbReference type="InterPro" id="IPR045269">
    <property type="entry name" value="Atg1-like"/>
</dbReference>
<keyword evidence="5" id="KW-1133">Transmembrane helix</keyword>
<accession>A0D706</accession>
<dbReference type="Gene3D" id="1.10.510.10">
    <property type="entry name" value="Transferase(Phosphotransferase) domain 1"/>
    <property type="match status" value="1"/>
</dbReference>
<dbReference type="GO" id="GO:0004674">
    <property type="term" value="F:protein serine/threonine kinase activity"/>
    <property type="evidence" value="ECO:0000318"/>
    <property type="project" value="GO_Central"/>
</dbReference>
<dbReference type="GO" id="GO:0010506">
    <property type="term" value="P:regulation of autophagy"/>
    <property type="evidence" value="ECO:0007669"/>
    <property type="project" value="InterPro"/>
</dbReference>
<dbReference type="STRING" id="5888.A0D706"/>
<evidence type="ECO:0000256" key="2">
    <source>
        <dbReference type="ARBA" id="ARBA00022741"/>
    </source>
</evidence>
<evidence type="ECO:0000256" key="1">
    <source>
        <dbReference type="ARBA" id="ARBA00022679"/>
    </source>
</evidence>
<dbReference type="InterPro" id="IPR011009">
    <property type="entry name" value="Kinase-like_dom_sf"/>
</dbReference>
<dbReference type="GO" id="GO:0005524">
    <property type="term" value="F:ATP binding"/>
    <property type="evidence" value="ECO:0007669"/>
    <property type="project" value="UniProtKB-KW"/>
</dbReference>
<dbReference type="GeneID" id="5032005"/>
<dbReference type="RefSeq" id="XP_001446220.1">
    <property type="nucleotide sequence ID" value="XM_001446183.1"/>
</dbReference>
<feature type="domain" description="Protein kinase" evidence="6">
    <location>
        <begin position="9"/>
        <end position="295"/>
    </location>
</feature>
<dbReference type="SUPFAM" id="SSF56112">
    <property type="entry name" value="Protein kinase-like (PK-like)"/>
    <property type="match status" value="1"/>
</dbReference>
<dbReference type="PANTHER" id="PTHR24348">
    <property type="entry name" value="SERINE/THREONINE-PROTEIN KINASE UNC-51-RELATED"/>
    <property type="match status" value="1"/>
</dbReference>
<dbReference type="OrthoDB" id="10567089at2759"/>
<dbReference type="OMA" id="YENIIHR"/>
<dbReference type="eggNOG" id="KOG0032">
    <property type="taxonomic scope" value="Eukaryota"/>
</dbReference>
<keyword evidence="5" id="KW-0812">Transmembrane</keyword>
<reference evidence="7 8" key="1">
    <citation type="journal article" date="2006" name="Nature">
        <title>Global trends of whole-genome duplications revealed by the ciliate Paramecium tetraurelia.</title>
        <authorList>
            <consortium name="Genoscope"/>
            <person name="Aury J.-M."/>
            <person name="Jaillon O."/>
            <person name="Duret L."/>
            <person name="Noel B."/>
            <person name="Jubin C."/>
            <person name="Porcel B.M."/>
            <person name="Segurens B."/>
            <person name="Daubin V."/>
            <person name="Anthouard V."/>
            <person name="Aiach N."/>
            <person name="Arnaiz O."/>
            <person name="Billaut A."/>
            <person name="Beisson J."/>
            <person name="Blanc I."/>
            <person name="Bouhouche K."/>
            <person name="Camara F."/>
            <person name="Duharcourt S."/>
            <person name="Guigo R."/>
            <person name="Gogendeau D."/>
            <person name="Katinka M."/>
            <person name="Keller A.-M."/>
            <person name="Kissmehl R."/>
            <person name="Klotz C."/>
            <person name="Koll F."/>
            <person name="Le Moue A."/>
            <person name="Lepere C."/>
            <person name="Malinsky S."/>
            <person name="Nowacki M."/>
            <person name="Nowak J.K."/>
            <person name="Plattner H."/>
            <person name="Poulain J."/>
            <person name="Ruiz F."/>
            <person name="Serrano V."/>
            <person name="Zagulski M."/>
            <person name="Dessen P."/>
            <person name="Betermier M."/>
            <person name="Weissenbach J."/>
            <person name="Scarpelli C."/>
            <person name="Schachter V."/>
            <person name="Sperling L."/>
            <person name="Meyer E."/>
            <person name="Cohen J."/>
            <person name="Wincker P."/>
        </authorList>
    </citation>
    <scope>NUCLEOTIDE SEQUENCE [LARGE SCALE GENOMIC DNA]</scope>
    <source>
        <strain evidence="7 8">Stock d4-2</strain>
    </source>
</reference>
<evidence type="ECO:0000313" key="7">
    <source>
        <dbReference type="EMBL" id="CAK78823.1"/>
    </source>
</evidence>
<protein>
    <recommendedName>
        <fullName evidence="6">Protein kinase domain-containing protein</fullName>
    </recommendedName>
</protein>
<dbReference type="PROSITE" id="PS00108">
    <property type="entry name" value="PROTEIN_KINASE_ST"/>
    <property type="match status" value="1"/>
</dbReference>
<evidence type="ECO:0000259" key="6">
    <source>
        <dbReference type="PROSITE" id="PS50011"/>
    </source>
</evidence>
<dbReference type="PANTHER" id="PTHR24348:SF22">
    <property type="entry name" value="NON-SPECIFIC SERINE_THREONINE PROTEIN KINASE"/>
    <property type="match status" value="1"/>
</dbReference>
<evidence type="ECO:0000256" key="5">
    <source>
        <dbReference type="SAM" id="Phobius"/>
    </source>
</evidence>
<dbReference type="FunFam" id="3.30.200.20:FF:001258">
    <property type="match status" value="1"/>
</dbReference>
<feature type="transmembrane region" description="Helical" evidence="5">
    <location>
        <begin position="209"/>
        <end position="230"/>
    </location>
</feature>
<dbReference type="AlphaFoldDB" id="A0D706"/>
<sequence>MCSYEESYEIDDDQIGSGQFGVVKNAKSKKQKNLKICVKILIKQLSFGKPELDKQQEGELKMCKDMINKKYENLVQIYDVYDSVDKDDKAYIFMERCDKNLRQLIEEQKEKKEKFSKEKLYCIIKQIVKGYIFLIYENIIHRDLKPENILCNINDKDLAIKIADFGLSKTCISNENMTKRVGTPYYRAPEIRDTENTNERVFYDNRCDIFSVIFLLILQLGIIIFELALLEKQFKQREKASLQDQTFSELHKAILKNENFKLDEDIIKLLDKMIVYDPDKRITWQQLGEQFEIQLPPNIMMQPQQTLPTFVQFNPILNSKQTSPVLSKFPVNQQQQHFQNVAQEQTKPNIIQENMRFQKQNLLEPGNEKDEKEKIRFATVKQPQFNNFQQCGYQNSKFPNGQPLGQGLNGQQIQQVFKGQFPQPTIQKNQLQSPPFQIQGQPVFIQKQPVQIQGQPVQIQGQPLQIKFNVKDEKQGEQKQKQPSTQINNNNIQFPICPNFQQNNIQIQRYATTKPIGN</sequence>
<keyword evidence="8" id="KW-1185">Reference proteome</keyword>
<keyword evidence="4" id="KW-0067">ATP-binding</keyword>
<gene>
    <name evidence="7" type="ORF">GSPATT00001864001</name>
</gene>
<dbReference type="Proteomes" id="UP000000600">
    <property type="component" value="Unassembled WGS sequence"/>
</dbReference>
<evidence type="ECO:0000256" key="4">
    <source>
        <dbReference type="ARBA" id="ARBA00022840"/>
    </source>
</evidence>
<keyword evidence="3" id="KW-0418">Kinase</keyword>
<dbReference type="FunFam" id="1.10.510.10:FF:001926">
    <property type="entry name" value="Uncharacterized protein"/>
    <property type="match status" value="1"/>
</dbReference>
<dbReference type="EMBL" id="CT868318">
    <property type="protein sequence ID" value="CAK78823.1"/>
    <property type="molecule type" value="Genomic_DNA"/>
</dbReference>
<keyword evidence="1" id="KW-0808">Transferase</keyword>
<evidence type="ECO:0000313" key="8">
    <source>
        <dbReference type="Proteomes" id="UP000000600"/>
    </source>
</evidence>
<dbReference type="PROSITE" id="PS50011">
    <property type="entry name" value="PROTEIN_KINASE_DOM"/>
    <property type="match status" value="1"/>
</dbReference>
<dbReference type="KEGG" id="ptm:GSPATT00001864001"/>
<proteinExistence type="predicted"/>
<organism evidence="7 8">
    <name type="scientific">Paramecium tetraurelia</name>
    <dbReference type="NCBI Taxonomy" id="5888"/>
    <lineage>
        <taxon>Eukaryota</taxon>
        <taxon>Sar</taxon>
        <taxon>Alveolata</taxon>
        <taxon>Ciliophora</taxon>
        <taxon>Intramacronucleata</taxon>
        <taxon>Oligohymenophorea</taxon>
        <taxon>Peniculida</taxon>
        <taxon>Parameciidae</taxon>
        <taxon>Paramecium</taxon>
    </lineage>
</organism>
<dbReference type="Gene3D" id="3.30.200.20">
    <property type="entry name" value="Phosphorylase Kinase, domain 1"/>
    <property type="match status" value="1"/>
</dbReference>
<dbReference type="InParanoid" id="A0D706"/>
<evidence type="ECO:0000256" key="3">
    <source>
        <dbReference type="ARBA" id="ARBA00022777"/>
    </source>
</evidence>
<dbReference type="SMART" id="SM00220">
    <property type="entry name" value="S_TKc"/>
    <property type="match status" value="1"/>
</dbReference>
<keyword evidence="5" id="KW-0472">Membrane</keyword>
<dbReference type="InterPro" id="IPR000719">
    <property type="entry name" value="Prot_kinase_dom"/>
</dbReference>
<dbReference type="HOGENOM" id="CLU_540216_0_0_1"/>
<dbReference type="Pfam" id="PF00069">
    <property type="entry name" value="Pkinase"/>
    <property type="match status" value="1"/>
</dbReference>
<dbReference type="InterPro" id="IPR008271">
    <property type="entry name" value="Ser/Thr_kinase_AS"/>
</dbReference>
<name>A0D706_PARTE</name>